<sequence>MFDSRSRSLSSTQLHQGRGFGAGGFEVRNPIPLKSRRIWDHLHAKSYVAKRPSAGVVWKFGEGLSAQVLPSSSDHSSKLRGPCRNSPCVASKRDINIT</sequence>
<dbReference type="Proteomes" id="UP000499080">
    <property type="component" value="Unassembled WGS sequence"/>
</dbReference>
<comment type="caution">
    <text evidence="2">The sequence shown here is derived from an EMBL/GenBank/DDBJ whole genome shotgun (WGS) entry which is preliminary data.</text>
</comment>
<organism evidence="2 3">
    <name type="scientific">Araneus ventricosus</name>
    <name type="common">Orbweaver spider</name>
    <name type="synonym">Epeira ventricosa</name>
    <dbReference type="NCBI Taxonomy" id="182803"/>
    <lineage>
        <taxon>Eukaryota</taxon>
        <taxon>Metazoa</taxon>
        <taxon>Ecdysozoa</taxon>
        <taxon>Arthropoda</taxon>
        <taxon>Chelicerata</taxon>
        <taxon>Arachnida</taxon>
        <taxon>Araneae</taxon>
        <taxon>Araneomorphae</taxon>
        <taxon>Entelegynae</taxon>
        <taxon>Araneoidea</taxon>
        <taxon>Araneidae</taxon>
        <taxon>Araneus</taxon>
    </lineage>
</organism>
<evidence type="ECO:0000313" key="3">
    <source>
        <dbReference type="Proteomes" id="UP000499080"/>
    </source>
</evidence>
<dbReference type="AlphaFoldDB" id="A0A4Y2AAP2"/>
<protein>
    <submittedName>
        <fullName evidence="2">Uncharacterized protein</fullName>
    </submittedName>
</protein>
<evidence type="ECO:0000256" key="1">
    <source>
        <dbReference type="SAM" id="MobiDB-lite"/>
    </source>
</evidence>
<dbReference type="EMBL" id="BGPR01000011">
    <property type="protein sequence ID" value="GBL76872.1"/>
    <property type="molecule type" value="Genomic_DNA"/>
</dbReference>
<keyword evidence="3" id="KW-1185">Reference proteome</keyword>
<proteinExistence type="predicted"/>
<accession>A0A4Y2AAP2</accession>
<reference evidence="2 3" key="1">
    <citation type="journal article" date="2019" name="Sci. Rep.">
        <title>Orb-weaving spider Araneus ventricosus genome elucidates the spidroin gene catalogue.</title>
        <authorList>
            <person name="Kono N."/>
            <person name="Nakamura H."/>
            <person name="Ohtoshi R."/>
            <person name="Moran D.A.P."/>
            <person name="Shinohara A."/>
            <person name="Yoshida Y."/>
            <person name="Fujiwara M."/>
            <person name="Mori M."/>
            <person name="Tomita M."/>
            <person name="Arakawa K."/>
        </authorList>
    </citation>
    <scope>NUCLEOTIDE SEQUENCE [LARGE SCALE GENOMIC DNA]</scope>
</reference>
<evidence type="ECO:0000313" key="2">
    <source>
        <dbReference type="EMBL" id="GBL76872.1"/>
    </source>
</evidence>
<feature type="region of interest" description="Disordered" evidence="1">
    <location>
        <begin position="1"/>
        <end position="26"/>
    </location>
</feature>
<name>A0A4Y2AAP2_ARAVE</name>
<gene>
    <name evidence="2" type="ORF">AVEN_12558_1</name>
</gene>